<dbReference type="AlphaFoldDB" id="A0A1M5PC20"/>
<reference evidence="1 2" key="1">
    <citation type="submission" date="2016-11" db="EMBL/GenBank/DDBJ databases">
        <authorList>
            <person name="Jaros S."/>
            <person name="Januszkiewicz K."/>
            <person name="Wedrychowicz H."/>
        </authorList>
    </citation>
    <scope>NUCLEOTIDE SEQUENCE [LARGE SCALE GENOMIC DNA]</scope>
    <source>
        <strain evidence="1 2">DSM 29431</strain>
    </source>
</reference>
<dbReference type="InterPro" id="IPR011330">
    <property type="entry name" value="Glyco_hydro/deAcase_b/a-brl"/>
</dbReference>
<dbReference type="GO" id="GO:0005975">
    <property type="term" value="P:carbohydrate metabolic process"/>
    <property type="evidence" value="ECO:0007669"/>
    <property type="project" value="InterPro"/>
</dbReference>
<dbReference type="CDD" id="cd10787">
    <property type="entry name" value="LamB_YcsF_like"/>
    <property type="match status" value="1"/>
</dbReference>
<name>A0A1M5PC20_9RHOB</name>
<dbReference type="RefSeq" id="WP_072776558.1">
    <property type="nucleotide sequence ID" value="NZ_FQXC01000001.1"/>
</dbReference>
<accession>A0A1M5PC20</accession>
<protein>
    <submittedName>
        <fullName evidence="1">UPF0271 protein</fullName>
    </submittedName>
</protein>
<keyword evidence="2" id="KW-1185">Reference proteome</keyword>
<evidence type="ECO:0000313" key="2">
    <source>
        <dbReference type="Proteomes" id="UP000184221"/>
    </source>
</evidence>
<dbReference type="PANTHER" id="PTHR30292:SF0">
    <property type="entry name" value="5-OXOPROLINASE SUBUNIT A"/>
    <property type="match status" value="1"/>
</dbReference>
<dbReference type="SUPFAM" id="SSF88713">
    <property type="entry name" value="Glycoside hydrolase/deacetylase"/>
    <property type="match status" value="1"/>
</dbReference>
<dbReference type="NCBIfam" id="NF003814">
    <property type="entry name" value="PRK05406.1-3"/>
    <property type="match status" value="1"/>
</dbReference>
<dbReference type="EMBL" id="FQXC01000001">
    <property type="protein sequence ID" value="SHG99267.1"/>
    <property type="molecule type" value="Genomic_DNA"/>
</dbReference>
<dbReference type="NCBIfam" id="NF003816">
    <property type="entry name" value="PRK05406.1-5"/>
    <property type="match status" value="1"/>
</dbReference>
<dbReference type="Pfam" id="PF03746">
    <property type="entry name" value="LamB_YcsF"/>
    <property type="match status" value="1"/>
</dbReference>
<dbReference type="InterPro" id="IPR005501">
    <property type="entry name" value="LamB/YcsF/PxpA-like"/>
</dbReference>
<organism evidence="1 2">
    <name type="scientific">Marivita hallyeonensis</name>
    <dbReference type="NCBI Taxonomy" id="996342"/>
    <lineage>
        <taxon>Bacteria</taxon>
        <taxon>Pseudomonadati</taxon>
        <taxon>Pseudomonadota</taxon>
        <taxon>Alphaproteobacteria</taxon>
        <taxon>Rhodobacterales</taxon>
        <taxon>Roseobacteraceae</taxon>
        <taxon>Marivita</taxon>
    </lineage>
</organism>
<evidence type="ECO:0000313" key="1">
    <source>
        <dbReference type="EMBL" id="SHG99267.1"/>
    </source>
</evidence>
<dbReference type="Proteomes" id="UP000184221">
    <property type="component" value="Unassembled WGS sequence"/>
</dbReference>
<dbReference type="OrthoDB" id="9773478at2"/>
<gene>
    <name evidence="1" type="ORF">SAMN05443551_1238</name>
</gene>
<proteinExistence type="predicted"/>
<dbReference type="STRING" id="996342.SAMN05443551_1238"/>
<dbReference type="Gene3D" id="3.20.20.370">
    <property type="entry name" value="Glycoside hydrolase/deacetylase"/>
    <property type="match status" value="1"/>
</dbReference>
<sequence>MEMHVDLNADMGESFGPWPMGSDAELLDVITSANVACGFHAGDWDVMADTMALAVEKDVGIGAHPGFPDLQGFGRRKMQIPQDSLRNLVRYQLGAAQAMARSVGGMVRHLKLHGALANMASEDAEMAQACYEGALSVDPDIIIMVLAATQQQAAVEALGCRWAGEIFADRAYNDDATLVDRSLSGAVIHDADLAGRRMVEMVKAGAIITESGKHIPAAVDTICLHGDGKTAVQIAQTVRSALSDAGVSLRRFEGRQGAINKT</sequence>
<dbReference type="PANTHER" id="PTHR30292">
    <property type="entry name" value="UNCHARACTERIZED PROTEIN YBGL-RELATED"/>
    <property type="match status" value="1"/>
</dbReference>